<dbReference type="PROSITE" id="PS50995">
    <property type="entry name" value="HTH_MARR_2"/>
    <property type="match status" value="1"/>
</dbReference>
<dbReference type="Proteomes" id="UP001147653">
    <property type="component" value="Unassembled WGS sequence"/>
</dbReference>
<accession>A0A9X3SH14</accession>
<comment type="caution">
    <text evidence="2">The sequence shown here is derived from an EMBL/GenBank/DDBJ whole genome shotgun (WGS) entry which is preliminary data.</text>
</comment>
<evidence type="ECO:0000259" key="1">
    <source>
        <dbReference type="PROSITE" id="PS50995"/>
    </source>
</evidence>
<dbReference type="SUPFAM" id="SSF46785">
    <property type="entry name" value="Winged helix' DNA-binding domain"/>
    <property type="match status" value="1"/>
</dbReference>
<gene>
    <name evidence="2" type="ORF">OJ997_21700</name>
</gene>
<dbReference type="Gene3D" id="1.10.10.10">
    <property type="entry name" value="Winged helix-like DNA-binding domain superfamily/Winged helix DNA-binding domain"/>
    <property type="match status" value="1"/>
</dbReference>
<dbReference type="Pfam" id="PF01047">
    <property type="entry name" value="MarR"/>
    <property type="match status" value="1"/>
</dbReference>
<keyword evidence="3" id="KW-1185">Reference proteome</keyword>
<evidence type="ECO:0000313" key="3">
    <source>
        <dbReference type="Proteomes" id="UP001147653"/>
    </source>
</evidence>
<dbReference type="InterPro" id="IPR000835">
    <property type="entry name" value="HTH_MarR-typ"/>
</dbReference>
<dbReference type="RefSeq" id="WP_270027327.1">
    <property type="nucleotide sequence ID" value="NZ_JAPDDP010000044.1"/>
</dbReference>
<dbReference type="SMART" id="SM00347">
    <property type="entry name" value="HTH_MARR"/>
    <property type="match status" value="1"/>
</dbReference>
<proteinExistence type="predicted"/>
<dbReference type="AlphaFoldDB" id="A0A9X3SH14"/>
<evidence type="ECO:0000313" key="2">
    <source>
        <dbReference type="EMBL" id="MDA0182942.1"/>
    </source>
</evidence>
<protein>
    <submittedName>
        <fullName evidence="2">MarR family transcriptional regulator</fullName>
    </submittedName>
</protein>
<dbReference type="PANTHER" id="PTHR39515:SF2">
    <property type="entry name" value="HTH-TYPE TRANSCRIPTIONAL REGULATOR RV0880"/>
    <property type="match status" value="1"/>
</dbReference>
<feature type="domain" description="HTH marR-type" evidence="1">
    <location>
        <begin position="1"/>
        <end position="141"/>
    </location>
</feature>
<organism evidence="2 3">
    <name type="scientific">Solirubrobacter phytolaccae</name>
    <dbReference type="NCBI Taxonomy" id="1404360"/>
    <lineage>
        <taxon>Bacteria</taxon>
        <taxon>Bacillati</taxon>
        <taxon>Actinomycetota</taxon>
        <taxon>Thermoleophilia</taxon>
        <taxon>Solirubrobacterales</taxon>
        <taxon>Solirubrobacteraceae</taxon>
        <taxon>Solirubrobacter</taxon>
    </lineage>
</organism>
<sequence>MLYSFAIEDLAAQLERRVALVSQLLRAHAPRGLSVGALLTLRRLDADGPQRVTDLAAAELVAQPTMTALVNRLEQEGLVRKTPHVSDARAVQVAITAIGRTQLAELRAGRAAVLQTRLDRLDDEARAALAAALPALDRLIEP</sequence>
<dbReference type="InterPro" id="IPR036388">
    <property type="entry name" value="WH-like_DNA-bd_sf"/>
</dbReference>
<dbReference type="EMBL" id="JAPDDP010000044">
    <property type="protein sequence ID" value="MDA0182942.1"/>
    <property type="molecule type" value="Genomic_DNA"/>
</dbReference>
<name>A0A9X3SH14_9ACTN</name>
<dbReference type="PANTHER" id="PTHR39515">
    <property type="entry name" value="CONSERVED PROTEIN"/>
    <property type="match status" value="1"/>
</dbReference>
<dbReference type="GO" id="GO:0003700">
    <property type="term" value="F:DNA-binding transcription factor activity"/>
    <property type="evidence" value="ECO:0007669"/>
    <property type="project" value="InterPro"/>
</dbReference>
<dbReference type="InterPro" id="IPR052526">
    <property type="entry name" value="HTH-type_Bedaq_tolerance"/>
</dbReference>
<reference evidence="2" key="1">
    <citation type="submission" date="2022-10" db="EMBL/GenBank/DDBJ databases">
        <title>The WGS of Solirubrobacter phytolaccae KCTC 29190.</title>
        <authorList>
            <person name="Jiang Z."/>
        </authorList>
    </citation>
    <scope>NUCLEOTIDE SEQUENCE</scope>
    <source>
        <strain evidence="2">KCTC 29190</strain>
    </source>
</reference>
<dbReference type="InterPro" id="IPR036390">
    <property type="entry name" value="WH_DNA-bd_sf"/>
</dbReference>